<evidence type="ECO:0000256" key="3">
    <source>
        <dbReference type="SAM" id="SignalP"/>
    </source>
</evidence>
<dbReference type="Proteomes" id="UP001652700">
    <property type="component" value="Unplaced"/>
</dbReference>
<sequence>MGLQHALSILLLINIFNAYGKLTGDHICLTEKLYLANVTETYLKNVILRNYKWCLNFPPRCSFYTNKQISATRVVTPVA</sequence>
<keyword evidence="2" id="KW-1015">Disulfide bond</keyword>
<dbReference type="InterPro" id="IPR011489">
    <property type="entry name" value="EMI_domain"/>
</dbReference>
<dbReference type="Pfam" id="PF07546">
    <property type="entry name" value="EMI"/>
    <property type="match status" value="1"/>
</dbReference>
<proteinExistence type="predicted"/>
<evidence type="ECO:0000313" key="5">
    <source>
        <dbReference type="EnsemblMetazoa" id="XP_050519642.1"/>
    </source>
</evidence>
<evidence type="ECO:0000256" key="1">
    <source>
        <dbReference type="ARBA" id="ARBA00022729"/>
    </source>
</evidence>
<dbReference type="GeneID" id="126893462"/>
<accession>A0ABM5LB25</accession>
<feature type="chain" id="PRO_5046214399" description="EMI domain-containing protein" evidence="3">
    <location>
        <begin position="21"/>
        <end position="79"/>
    </location>
</feature>
<protein>
    <recommendedName>
        <fullName evidence="4">EMI domain-containing protein</fullName>
    </recommendedName>
</protein>
<evidence type="ECO:0000313" key="6">
    <source>
        <dbReference type="Proteomes" id="UP001652700"/>
    </source>
</evidence>
<evidence type="ECO:0000256" key="2">
    <source>
        <dbReference type="ARBA" id="ARBA00023157"/>
    </source>
</evidence>
<name>A0ABM5LB25_DIAVI</name>
<feature type="domain" description="EMI" evidence="4">
    <location>
        <begin position="26"/>
        <end position="75"/>
    </location>
</feature>
<evidence type="ECO:0000259" key="4">
    <source>
        <dbReference type="Pfam" id="PF07546"/>
    </source>
</evidence>
<reference evidence="5" key="1">
    <citation type="submission" date="2025-05" db="UniProtKB">
        <authorList>
            <consortium name="EnsemblMetazoa"/>
        </authorList>
    </citation>
    <scope>IDENTIFICATION</scope>
</reference>
<organism evidence="5 6">
    <name type="scientific">Diabrotica virgifera virgifera</name>
    <name type="common">western corn rootworm</name>
    <dbReference type="NCBI Taxonomy" id="50390"/>
    <lineage>
        <taxon>Eukaryota</taxon>
        <taxon>Metazoa</taxon>
        <taxon>Ecdysozoa</taxon>
        <taxon>Arthropoda</taxon>
        <taxon>Hexapoda</taxon>
        <taxon>Insecta</taxon>
        <taxon>Pterygota</taxon>
        <taxon>Neoptera</taxon>
        <taxon>Endopterygota</taxon>
        <taxon>Coleoptera</taxon>
        <taxon>Polyphaga</taxon>
        <taxon>Cucujiformia</taxon>
        <taxon>Chrysomeloidea</taxon>
        <taxon>Chrysomelidae</taxon>
        <taxon>Galerucinae</taxon>
        <taxon>Diabroticina</taxon>
        <taxon>Diabroticites</taxon>
        <taxon>Diabrotica</taxon>
    </lineage>
</organism>
<keyword evidence="6" id="KW-1185">Reference proteome</keyword>
<dbReference type="EnsemblMetazoa" id="XM_050663685.1">
    <property type="protein sequence ID" value="XP_050519642.1"/>
    <property type="gene ID" value="LOC126893462"/>
</dbReference>
<keyword evidence="1 3" id="KW-0732">Signal</keyword>
<dbReference type="RefSeq" id="XP_050519642.1">
    <property type="nucleotide sequence ID" value="XM_050663685.1"/>
</dbReference>
<feature type="signal peptide" evidence="3">
    <location>
        <begin position="1"/>
        <end position="20"/>
    </location>
</feature>